<protein>
    <submittedName>
        <fullName evidence="3">Uncharacterized protein</fullName>
    </submittedName>
</protein>
<dbReference type="AlphaFoldDB" id="A0A1A9ZNY2"/>
<evidence type="ECO:0000256" key="1">
    <source>
        <dbReference type="SAM" id="MobiDB-lite"/>
    </source>
</evidence>
<reference evidence="3" key="2">
    <citation type="submission" date="2020-05" db="UniProtKB">
        <authorList>
            <consortium name="EnsemblMetazoa"/>
        </authorList>
    </citation>
    <scope>IDENTIFICATION</scope>
    <source>
        <strain evidence="3">IAEA</strain>
    </source>
</reference>
<evidence type="ECO:0000256" key="2">
    <source>
        <dbReference type="SAM" id="Phobius"/>
    </source>
</evidence>
<feature type="region of interest" description="Disordered" evidence="1">
    <location>
        <begin position="87"/>
        <end position="148"/>
    </location>
</feature>
<dbReference type="VEuPathDB" id="VectorBase:GPAI020479"/>
<sequence>MSNFCILYTCVIYNANAMSVNKKTILHFFWNTTCNIKTVELVLLRGSIIILFLMLQLARFDVNFQRTNAEFSALLYVNYDEKNLNNQNPSEKKICDETGTKRTPQRTQNNVQDSPQSQGDTFKRSGARASRRKAEPGEKPLLPPILQENGKKYANSVSELRDKMGEFVEMITLPKRTIHKPMRDLVDLLAVLQKQHRSV</sequence>
<keyword evidence="2" id="KW-0472">Membrane</keyword>
<feature type="compositionally biased region" description="Basic and acidic residues" evidence="1">
    <location>
        <begin position="90"/>
        <end position="100"/>
    </location>
</feature>
<organism evidence="3 4">
    <name type="scientific">Glossina pallidipes</name>
    <name type="common">Tsetse fly</name>
    <dbReference type="NCBI Taxonomy" id="7398"/>
    <lineage>
        <taxon>Eukaryota</taxon>
        <taxon>Metazoa</taxon>
        <taxon>Ecdysozoa</taxon>
        <taxon>Arthropoda</taxon>
        <taxon>Hexapoda</taxon>
        <taxon>Insecta</taxon>
        <taxon>Pterygota</taxon>
        <taxon>Neoptera</taxon>
        <taxon>Endopterygota</taxon>
        <taxon>Diptera</taxon>
        <taxon>Brachycera</taxon>
        <taxon>Muscomorpha</taxon>
        <taxon>Hippoboscoidea</taxon>
        <taxon>Glossinidae</taxon>
        <taxon>Glossina</taxon>
    </lineage>
</organism>
<dbReference type="Proteomes" id="UP000092445">
    <property type="component" value="Unassembled WGS sequence"/>
</dbReference>
<feature type="compositionally biased region" description="Polar residues" evidence="1">
    <location>
        <begin position="101"/>
        <end position="120"/>
    </location>
</feature>
<feature type="transmembrane region" description="Helical" evidence="2">
    <location>
        <begin position="41"/>
        <end position="58"/>
    </location>
</feature>
<evidence type="ECO:0000313" key="4">
    <source>
        <dbReference type="Proteomes" id="UP000092445"/>
    </source>
</evidence>
<name>A0A1A9ZNY2_GLOPL</name>
<keyword evidence="2" id="KW-1133">Transmembrane helix</keyword>
<evidence type="ECO:0000313" key="3">
    <source>
        <dbReference type="EnsemblMetazoa" id="GPAI020479-PA"/>
    </source>
</evidence>
<keyword evidence="4" id="KW-1185">Reference proteome</keyword>
<reference evidence="4" key="1">
    <citation type="submission" date="2014-03" db="EMBL/GenBank/DDBJ databases">
        <authorList>
            <person name="Aksoy S."/>
            <person name="Warren W."/>
            <person name="Wilson R.K."/>
        </authorList>
    </citation>
    <scope>NUCLEOTIDE SEQUENCE [LARGE SCALE GENOMIC DNA]</scope>
    <source>
        <strain evidence="4">IAEA</strain>
    </source>
</reference>
<dbReference type="EnsemblMetazoa" id="GPAI020479-RA">
    <property type="protein sequence ID" value="GPAI020479-PA"/>
    <property type="gene ID" value="GPAI020479"/>
</dbReference>
<accession>A0A1A9ZNY2</accession>
<proteinExistence type="predicted"/>
<keyword evidence="2" id="KW-0812">Transmembrane</keyword>